<accession>A0A7I7UJD6</accession>
<dbReference type="EMBL" id="AP022599">
    <property type="protein sequence ID" value="BBY80983.1"/>
    <property type="molecule type" value="Genomic_DNA"/>
</dbReference>
<feature type="domain" description="ESX-1 secretion-associated protein EspB PE" evidence="2">
    <location>
        <begin position="12"/>
        <end position="85"/>
    </location>
</feature>
<evidence type="ECO:0000259" key="3">
    <source>
        <dbReference type="Pfam" id="PF21856"/>
    </source>
</evidence>
<feature type="compositionally biased region" description="Low complexity" evidence="1">
    <location>
        <begin position="348"/>
        <end position="358"/>
    </location>
</feature>
<feature type="region of interest" description="Disordered" evidence="1">
    <location>
        <begin position="418"/>
        <end position="494"/>
    </location>
</feature>
<feature type="compositionally biased region" description="Low complexity" evidence="1">
    <location>
        <begin position="313"/>
        <end position="333"/>
    </location>
</feature>
<feature type="compositionally biased region" description="Gly residues" evidence="1">
    <location>
        <begin position="282"/>
        <end position="301"/>
    </location>
</feature>
<evidence type="ECO:0000313" key="5">
    <source>
        <dbReference type="Proteomes" id="UP000467252"/>
    </source>
</evidence>
<keyword evidence="5" id="KW-1185">Reference proteome</keyword>
<feature type="compositionally biased region" description="Gly residues" evidence="1">
    <location>
        <begin position="376"/>
        <end position="395"/>
    </location>
</feature>
<organism evidence="4 5">
    <name type="scientific">Mycolicibacterium pulveris</name>
    <name type="common">Mycobacterium pulveris</name>
    <dbReference type="NCBI Taxonomy" id="36813"/>
    <lineage>
        <taxon>Bacteria</taxon>
        <taxon>Bacillati</taxon>
        <taxon>Actinomycetota</taxon>
        <taxon>Actinomycetes</taxon>
        <taxon>Mycobacteriales</taxon>
        <taxon>Mycobacteriaceae</taxon>
        <taxon>Mycolicibacterium</taxon>
    </lineage>
</organism>
<dbReference type="RefSeq" id="WP_163900061.1">
    <property type="nucleotide sequence ID" value="NZ_AP022599.1"/>
</dbReference>
<dbReference type="InterPro" id="IPR041275">
    <property type="entry name" value="EspB_PE"/>
</dbReference>
<dbReference type="AlphaFoldDB" id="A0A7I7UJD6"/>
<feature type="compositionally biased region" description="Gly residues" evidence="1">
    <location>
        <begin position="433"/>
        <end position="450"/>
    </location>
</feature>
<evidence type="ECO:0000259" key="2">
    <source>
        <dbReference type="Pfam" id="PF18625"/>
    </source>
</evidence>
<dbReference type="Pfam" id="PF21856">
    <property type="entry name" value="EspB_PPE"/>
    <property type="match status" value="1"/>
</dbReference>
<dbReference type="Gene3D" id="1.20.1260.20">
    <property type="entry name" value="PPE superfamily"/>
    <property type="match status" value="1"/>
</dbReference>
<protein>
    <recommendedName>
        <fullName evidence="6">ESX-1 secretion-associated protein EspB</fullName>
    </recommendedName>
</protein>
<feature type="region of interest" description="Disordered" evidence="1">
    <location>
        <begin position="268"/>
        <end position="398"/>
    </location>
</feature>
<feature type="domain" description="ESX-1 secretion-associated protein EspB PPE" evidence="3">
    <location>
        <begin position="129"/>
        <end position="282"/>
    </location>
</feature>
<feature type="compositionally biased region" description="Low complexity" evidence="1">
    <location>
        <begin position="418"/>
        <end position="432"/>
    </location>
</feature>
<proteinExistence type="predicted"/>
<feature type="compositionally biased region" description="Basic and acidic residues" evidence="1">
    <location>
        <begin position="485"/>
        <end position="494"/>
    </location>
</feature>
<evidence type="ECO:0000313" key="4">
    <source>
        <dbReference type="EMBL" id="BBY80983.1"/>
    </source>
</evidence>
<dbReference type="Pfam" id="PF18625">
    <property type="entry name" value="EspB_PE"/>
    <property type="match status" value="1"/>
</dbReference>
<feature type="compositionally biased region" description="Gly residues" evidence="1">
    <location>
        <begin position="334"/>
        <end position="347"/>
    </location>
</feature>
<evidence type="ECO:0000256" key="1">
    <source>
        <dbReference type="SAM" id="MobiDB-lite"/>
    </source>
</evidence>
<reference evidence="4 5" key="1">
    <citation type="journal article" date="2019" name="Emerg. Microbes Infect.">
        <title>Comprehensive subspecies identification of 175 nontuberculous mycobacteria species based on 7547 genomic profiles.</title>
        <authorList>
            <person name="Matsumoto Y."/>
            <person name="Kinjo T."/>
            <person name="Motooka D."/>
            <person name="Nabeya D."/>
            <person name="Jung N."/>
            <person name="Uechi K."/>
            <person name="Horii T."/>
            <person name="Iida T."/>
            <person name="Fujita J."/>
            <person name="Nakamura S."/>
        </authorList>
    </citation>
    <scope>NUCLEOTIDE SEQUENCE [LARGE SCALE GENOMIC DNA]</scope>
    <source>
        <strain evidence="4 5">JCM 6370</strain>
    </source>
</reference>
<dbReference type="Proteomes" id="UP000467252">
    <property type="component" value="Chromosome"/>
</dbReference>
<dbReference type="InterPro" id="IPR054056">
    <property type="entry name" value="EspB_PPE"/>
</dbReference>
<evidence type="ECO:0008006" key="6">
    <source>
        <dbReference type="Google" id="ProtNLM"/>
    </source>
</evidence>
<gene>
    <name evidence="4" type="ORF">MPUL_21410</name>
</gene>
<name>A0A7I7UJD6_MYCPV</name>
<sequence>MSAEVRVDPASLRAQAATMRRLTWSIPTVHPVPPDALPLAKDAVDNLNEIARVLTGYQNWAEAENRHIAEMLDDAAAAYARVDDTFGDRLDDPGRRAAIEEIALPTASTPLPALPDGPTTPRQLSAGEYSDVKKTHGDLNAGDHGASLQMAEVQWGLASAFVESHAAPREVTNWEGAAADTAHARMTAFSAWLHDLSAAWQRLAQAAAKVGASHRNATNQHIPIFTRYVALEAQLAQAAAGADVDAIVDELGELQRLSDEVREEYARNATVDPVRLEDPPGAGRGGGSAGAGGAQPGGAATGGPDATAEHSLAGPTPAAAGQPGRGVPASGATPSGGGSPSDGGAAGGAPDSAPGATPTVASKPLADPSLRPAATAGGGSGGAGAGGGAGGGKGVGAQSLSPAVTAETVAPAPVPVTSAAAGAAPGPSATGPMAGGMGMAPMHGGVGAGQGREKRRNPDLAPDEELYTEDRPWTEAVIGNRRRRGDGGENKERQ</sequence>
<dbReference type="InterPro" id="IPR038332">
    <property type="entry name" value="PPE_sf"/>
</dbReference>